<dbReference type="PANTHER" id="PTHR30055">
    <property type="entry name" value="HTH-TYPE TRANSCRIPTIONAL REGULATOR RUTR"/>
    <property type="match status" value="1"/>
</dbReference>
<evidence type="ECO:0000256" key="2">
    <source>
        <dbReference type="ARBA" id="ARBA00023015"/>
    </source>
</evidence>
<feature type="region of interest" description="Disordered" evidence="6">
    <location>
        <begin position="201"/>
        <end position="220"/>
    </location>
</feature>
<gene>
    <name evidence="8" type="ORF">WJX64_01085</name>
</gene>
<evidence type="ECO:0000256" key="1">
    <source>
        <dbReference type="ARBA" id="ARBA00022491"/>
    </source>
</evidence>
<feature type="domain" description="HTH tetR-type" evidence="7">
    <location>
        <begin position="20"/>
        <end position="80"/>
    </location>
</feature>
<proteinExistence type="predicted"/>
<feature type="DNA-binding region" description="H-T-H motif" evidence="5">
    <location>
        <begin position="257"/>
        <end position="276"/>
    </location>
</feature>
<dbReference type="Pfam" id="PF13977">
    <property type="entry name" value="TetR_C_6"/>
    <property type="match status" value="1"/>
</dbReference>
<dbReference type="SUPFAM" id="SSF48498">
    <property type="entry name" value="Tetracyclin repressor-like, C-terminal domain"/>
    <property type="match status" value="2"/>
</dbReference>
<sequence length="416" mass="44984">MGVVYIAAAGAANARAASAARTRATILESAATLFVERGFGAVSLRDIAAEAGLSHPGVLKHFSSKDEILDVIVDGLEQANEDRIGERVIGVDVFVEIARQNALRPGYIPLFATLAGEATSSAHPAHARFRERHRRLRGLSGQFFARVIADGELSAETDAVGEAIRLAAAWDGLQLISLYLPDRVDVPSMLETHLRQLQGVATAPTGTSRVDGSNAEPTPDFAPWTNDLGYAPGRKRREQIIVEASAVFASRGFYAASLREIAEQVGIGKSTLLHHFSSKEELLAAVIERRDSTIGERTVFDPQTDPRGTMLSLPDGARRDATSQPGLIELYAVLSAEAAAPSHPAHYYFEQRFAMAIDRFAGIISRLDLGPDVDPWFEAAWLVALWDGLQLQWLYDPDGVDVGDQLEAHVASLVGR</sequence>
<evidence type="ECO:0000256" key="5">
    <source>
        <dbReference type="PROSITE-ProRule" id="PRU00335"/>
    </source>
</evidence>
<dbReference type="InterPro" id="IPR039538">
    <property type="entry name" value="BetI_C"/>
</dbReference>
<dbReference type="InterPro" id="IPR050109">
    <property type="entry name" value="HTH-type_TetR-like_transc_reg"/>
</dbReference>
<dbReference type="PROSITE" id="PS50977">
    <property type="entry name" value="HTH_TETR_2"/>
    <property type="match status" value="2"/>
</dbReference>
<comment type="caution">
    <text evidence="8">The sequence shown here is derived from an EMBL/GenBank/DDBJ whole genome shotgun (WGS) entry which is preliminary data.</text>
</comment>
<keyword evidence="1" id="KW-0678">Repressor</keyword>
<dbReference type="InterPro" id="IPR001647">
    <property type="entry name" value="HTH_TetR"/>
</dbReference>
<evidence type="ECO:0000259" key="7">
    <source>
        <dbReference type="PROSITE" id="PS50977"/>
    </source>
</evidence>
<dbReference type="InterPro" id="IPR009057">
    <property type="entry name" value="Homeodomain-like_sf"/>
</dbReference>
<keyword evidence="4" id="KW-0804">Transcription</keyword>
<dbReference type="Pfam" id="PF00440">
    <property type="entry name" value="TetR_N"/>
    <property type="match status" value="2"/>
</dbReference>
<evidence type="ECO:0000256" key="4">
    <source>
        <dbReference type="ARBA" id="ARBA00023163"/>
    </source>
</evidence>
<feature type="DNA-binding region" description="H-T-H motif" evidence="5">
    <location>
        <begin position="43"/>
        <end position="62"/>
    </location>
</feature>
<evidence type="ECO:0000313" key="8">
    <source>
        <dbReference type="EMBL" id="MEN1945133.1"/>
    </source>
</evidence>
<organism evidence="8 9">
    <name type="scientific">Leifsonia stereocauli</name>
    <dbReference type="NCBI Taxonomy" id="3134136"/>
    <lineage>
        <taxon>Bacteria</taxon>
        <taxon>Bacillati</taxon>
        <taxon>Actinomycetota</taxon>
        <taxon>Actinomycetes</taxon>
        <taxon>Micrococcales</taxon>
        <taxon>Microbacteriaceae</taxon>
        <taxon>Leifsonia</taxon>
    </lineage>
</organism>
<dbReference type="EMBL" id="JBCLVG010000001">
    <property type="protein sequence ID" value="MEN1945133.1"/>
    <property type="molecule type" value="Genomic_DNA"/>
</dbReference>
<dbReference type="SUPFAM" id="SSF46689">
    <property type="entry name" value="Homeodomain-like"/>
    <property type="match status" value="2"/>
</dbReference>
<feature type="domain" description="HTH tetR-type" evidence="7">
    <location>
        <begin position="234"/>
        <end position="294"/>
    </location>
</feature>
<keyword evidence="3 5" id="KW-0238">DNA-binding</keyword>
<name>A0ABU9VZF6_9MICO</name>
<protein>
    <submittedName>
        <fullName evidence="8">TetR/AcrR family transcriptional regulator</fullName>
    </submittedName>
</protein>
<dbReference type="InterPro" id="IPR036271">
    <property type="entry name" value="Tet_transcr_reg_TetR-rel_C_sf"/>
</dbReference>
<dbReference type="Proteomes" id="UP001425155">
    <property type="component" value="Unassembled WGS sequence"/>
</dbReference>
<dbReference type="RefSeq" id="WP_342110976.1">
    <property type="nucleotide sequence ID" value="NZ_JBCAUN010000001.1"/>
</dbReference>
<evidence type="ECO:0000256" key="6">
    <source>
        <dbReference type="SAM" id="MobiDB-lite"/>
    </source>
</evidence>
<dbReference type="Gene3D" id="1.10.357.10">
    <property type="entry name" value="Tetracycline Repressor, domain 2"/>
    <property type="match status" value="2"/>
</dbReference>
<evidence type="ECO:0000256" key="3">
    <source>
        <dbReference type="ARBA" id="ARBA00023125"/>
    </source>
</evidence>
<accession>A0ABU9VZF6</accession>
<dbReference type="PANTHER" id="PTHR30055:SF234">
    <property type="entry name" value="HTH-TYPE TRANSCRIPTIONAL REGULATOR BETI"/>
    <property type="match status" value="1"/>
</dbReference>
<reference evidence="8 9" key="1">
    <citation type="submission" date="2024-03" db="EMBL/GenBank/DDBJ databases">
        <title>YIM 134122 draft genome.</title>
        <authorList>
            <person name="Zuo S."/>
            <person name="Xiong L."/>
        </authorList>
    </citation>
    <scope>NUCLEOTIDE SEQUENCE [LARGE SCALE GENOMIC DNA]</scope>
    <source>
        <strain evidence="8 9">YIM 134122</strain>
    </source>
</reference>
<keyword evidence="2" id="KW-0805">Transcription regulation</keyword>
<keyword evidence="9" id="KW-1185">Reference proteome</keyword>
<dbReference type="PRINTS" id="PR00455">
    <property type="entry name" value="HTHTETR"/>
</dbReference>
<evidence type="ECO:0000313" key="9">
    <source>
        <dbReference type="Proteomes" id="UP001425155"/>
    </source>
</evidence>